<reference evidence="3" key="1">
    <citation type="submission" date="2016-10" db="EMBL/GenBank/DDBJ databases">
        <authorList>
            <person name="Varghese N."/>
            <person name="Submissions S."/>
        </authorList>
    </citation>
    <scope>NUCLEOTIDE SEQUENCE [LARGE SCALE GENOMIC DNA]</scope>
    <source>
        <strain evidence="3">DSM 25329</strain>
    </source>
</reference>
<dbReference type="RefSeq" id="WP_090153279.1">
    <property type="nucleotide sequence ID" value="NZ_FNAN01000011.1"/>
</dbReference>
<dbReference type="Proteomes" id="UP000198748">
    <property type="component" value="Unassembled WGS sequence"/>
</dbReference>
<dbReference type="STRING" id="659014.SAMN04487996_11145"/>
<dbReference type="InterPro" id="IPR054209">
    <property type="entry name" value="DUF6916"/>
</dbReference>
<dbReference type="EMBL" id="FNAN01000011">
    <property type="protein sequence ID" value="SDF51383.1"/>
    <property type="molecule type" value="Genomic_DNA"/>
</dbReference>
<evidence type="ECO:0000313" key="3">
    <source>
        <dbReference type="Proteomes" id="UP000198748"/>
    </source>
</evidence>
<sequence length="102" mass="11414">MEAYDLSLITSADFTPFVQQPVEIHFAENLSVQAVLTGVTELNGYSPLERKTFSIELQTTGDHRPRNQGIYRIIHPGGKFLDVFMVPIGHDAGGMRYEVVFS</sequence>
<dbReference type="Pfam" id="PF21880">
    <property type="entry name" value="DUF6916"/>
    <property type="match status" value="1"/>
</dbReference>
<evidence type="ECO:0000259" key="1">
    <source>
        <dbReference type="Pfam" id="PF21880"/>
    </source>
</evidence>
<name>A0A1G7LPN2_9BACT</name>
<feature type="domain" description="DUF6916" evidence="1">
    <location>
        <begin position="10"/>
        <end position="101"/>
    </location>
</feature>
<organism evidence="2 3">
    <name type="scientific">Dyadobacter soli</name>
    <dbReference type="NCBI Taxonomy" id="659014"/>
    <lineage>
        <taxon>Bacteria</taxon>
        <taxon>Pseudomonadati</taxon>
        <taxon>Bacteroidota</taxon>
        <taxon>Cytophagia</taxon>
        <taxon>Cytophagales</taxon>
        <taxon>Spirosomataceae</taxon>
        <taxon>Dyadobacter</taxon>
    </lineage>
</organism>
<dbReference type="OrthoDB" id="3034787at2"/>
<dbReference type="AlphaFoldDB" id="A0A1G7LPN2"/>
<gene>
    <name evidence="2" type="ORF">SAMN04487996_11145</name>
</gene>
<keyword evidence="3" id="KW-1185">Reference proteome</keyword>
<proteinExistence type="predicted"/>
<protein>
    <recommendedName>
        <fullName evidence="1">DUF6916 domain-containing protein</fullName>
    </recommendedName>
</protein>
<accession>A0A1G7LPN2</accession>
<evidence type="ECO:0000313" key="2">
    <source>
        <dbReference type="EMBL" id="SDF51383.1"/>
    </source>
</evidence>